<gene>
    <name evidence="1" type="ORF">AAHA92_14749</name>
</gene>
<keyword evidence="2" id="KW-1185">Reference proteome</keyword>
<proteinExistence type="predicted"/>
<evidence type="ECO:0000313" key="2">
    <source>
        <dbReference type="Proteomes" id="UP001567538"/>
    </source>
</evidence>
<reference evidence="1 2" key="1">
    <citation type="submission" date="2024-06" db="EMBL/GenBank/DDBJ databases">
        <title>A chromosome level genome sequence of Diviner's sage (Salvia divinorum).</title>
        <authorList>
            <person name="Ford S.A."/>
            <person name="Ro D.-K."/>
            <person name="Ness R.W."/>
            <person name="Phillips M.A."/>
        </authorList>
    </citation>
    <scope>NUCLEOTIDE SEQUENCE [LARGE SCALE GENOMIC DNA]</scope>
    <source>
        <strain evidence="1">SAF-2024a</strain>
        <tissue evidence="1">Leaf</tissue>
    </source>
</reference>
<evidence type="ECO:0000313" key="1">
    <source>
        <dbReference type="EMBL" id="KAL1554157.1"/>
    </source>
</evidence>
<dbReference type="EMBL" id="JBEAFC010000006">
    <property type="protein sequence ID" value="KAL1554157.1"/>
    <property type="molecule type" value="Genomic_DNA"/>
</dbReference>
<comment type="caution">
    <text evidence="1">The sequence shown here is derived from an EMBL/GenBank/DDBJ whole genome shotgun (WGS) entry which is preliminary data.</text>
</comment>
<sequence length="254" mass="29232">MAVYAALFPLKSKIRGYLKHYDACFDPPSLELTQHLYKEVVSFQEFVGRLDSRSRERLKASLAQIAVAIPKFRDLLSLHLSEQYDKVPEQRKRRLLLLGQPPDDDQGSDPISRLIDLTHLKRDVDSLIQTFKKVKEEHEEEEDFCANKAKMVGLSDLQTELKEELKLAATIEYLVGSRVLFITRMQGVVERAGLESGIDSLDMRLMDKDESWDLLLDDCDLMVEKQIKEAKWGKGMLALDFTIHYSWNDGKLKS</sequence>
<accession>A0ABD1HCQ3</accession>
<organism evidence="1 2">
    <name type="scientific">Salvia divinorum</name>
    <name type="common">Maria pastora</name>
    <name type="synonym">Diviner's sage</name>
    <dbReference type="NCBI Taxonomy" id="28513"/>
    <lineage>
        <taxon>Eukaryota</taxon>
        <taxon>Viridiplantae</taxon>
        <taxon>Streptophyta</taxon>
        <taxon>Embryophyta</taxon>
        <taxon>Tracheophyta</taxon>
        <taxon>Spermatophyta</taxon>
        <taxon>Magnoliopsida</taxon>
        <taxon>eudicotyledons</taxon>
        <taxon>Gunneridae</taxon>
        <taxon>Pentapetalae</taxon>
        <taxon>asterids</taxon>
        <taxon>lamiids</taxon>
        <taxon>Lamiales</taxon>
        <taxon>Lamiaceae</taxon>
        <taxon>Nepetoideae</taxon>
        <taxon>Mentheae</taxon>
        <taxon>Salviinae</taxon>
        <taxon>Salvia</taxon>
        <taxon>Salvia subgen. Calosphace</taxon>
    </lineage>
</organism>
<dbReference type="Proteomes" id="UP001567538">
    <property type="component" value="Unassembled WGS sequence"/>
</dbReference>
<dbReference type="AlphaFoldDB" id="A0ABD1HCQ3"/>
<name>A0ABD1HCQ3_SALDI</name>
<protein>
    <submittedName>
        <fullName evidence="1">Late blight resistance protein R1B-16</fullName>
    </submittedName>
</protein>
<dbReference type="Gene3D" id="1.20.5.4130">
    <property type="match status" value="1"/>
</dbReference>